<sequence length="432" mass="48702">MRAVASKWRAVELNVATYSKSYEFIHSDRAADQFAGDIAETCDALTTLMPGVNRLEFGESCSNAIAQLLYGRMASLYAKQLLWLDIDDSIIAPPGCQFPRLKRLSLDRLSLAGHQFPQIASGELVDLRFCGGPVNHSWASFSTDSDSQVIEFTNLKRLHAEYSDLFSDNVDSARYQDGHPWELHFPSLESLSISSDQGICNLLEYAVLPPRMESISINMVSAAYEDIEDLVLPVTKHISLRIVVNSARDTSGLAAINRILEDVHECETLKLTIRAHRLEQKLEPYDSTYTALTHLELYATTDVDYMLAIIDNLPNLVELKHSLLDWGELGPEDLDHEVHENEPEPMHASLQTLDIGFHWKERYRGMEVLLVQYLLLGIPTLTKLVSSRTPGIPVRKFVAEYAPRYPHLLSVNLTLNEVADFPESEPELEYSE</sequence>
<name>A0ACC1KVQ4_9FUNG</name>
<organism evidence="1 2">
    <name type="scientific">Coemansia helicoidea</name>
    <dbReference type="NCBI Taxonomy" id="1286919"/>
    <lineage>
        <taxon>Eukaryota</taxon>
        <taxon>Fungi</taxon>
        <taxon>Fungi incertae sedis</taxon>
        <taxon>Zoopagomycota</taxon>
        <taxon>Kickxellomycotina</taxon>
        <taxon>Kickxellomycetes</taxon>
        <taxon>Kickxellales</taxon>
        <taxon>Kickxellaceae</taxon>
        <taxon>Coemansia</taxon>
    </lineage>
</organism>
<evidence type="ECO:0000313" key="2">
    <source>
        <dbReference type="Proteomes" id="UP001140087"/>
    </source>
</evidence>
<evidence type="ECO:0000313" key="1">
    <source>
        <dbReference type="EMBL" id="KAJ2796170.1"/>
    </source>
</evidence>
<keyword evidence="2" id="KW-1185">Reference proteome</keyword>
<gene>
    <name evidence="1" type="ORF">H4R21_004822</name>
</gene>
<protein>
    <submittedName>
        <fullName evidence="1">Uncharacterized protein</fullName>
    </submittedName>
</protein>
<comment type="caution">
    <text evidence="1">The sequence shown here is derived from an EMBL/GenBank/DDBJ whole genome shotgun (WGS) entry which is preliminary data.</text>
</comment>
<reference evidence="1" key="1">
    <citation type="submission" date="2022-07" db="EMBL/GenBank/DDBJ databases">
        <title>Phylogenomic reconstructions and comparative analyses of Kickxellomycotina fungi.</title>
        <authorList>
            <person name="Reynolds N.K."/>
            <person name="Stajich J.E."/>
            <person name="Barry K."/>
            <person name="Grigoriev I.V."/>
            <person name="Crous P."/>
            <person name="Smith M.E."/>
        </authorList>
    </citation>
    <scope>NUCLEOTIDE SEQUENCE</scope>
    <source>
        <strain evidence="1">BCRC 34780</strain>
    </source>
</reference>
<accession>A0ACC1KVQ4</accession>
<dbReference type="EMBL" id="JANBUN010001952">
    <property type="protein sequence ID" value="KAJ2796170.1"/>
    <property type="molecule type" value="Genomic_DNA"/>
</dbReference>
<dbReference type="Proteomes" id="UP001140087">
    <property type="component" value="Unassembled WGS sequence"/>
</dbReference>
<proteinExistence type="predicted"/>